<proteinExistence type="predicted"/>
<dbReference type="EMBL" id="JBJQND010000017">
    <property type="protein sequence ID" value="KAL3841391.1"/>
    <property type="molecule type" value="Genomic_DNA"/>
</dbReference>
<reference evidence="2 3" key="1">
    <citation type="submission" date="2024-11" db="EMBL/GenBank/DDBJ databases">
        <title>Chromosome-level genome assembly of the freshwater bivalve Anodonta woodiana.</title>
        <authorList>
            <person name="Chen X."/>
        </authorList>
    </citation>
    <scope>NUCLEOTIDE SEQUENCE [LARGE SCALE GENOMIC DNA]</scope>
    <source>
        <strain evidence="2">MN2024</strain>
        <tissue evidence="2">Gills</tissue>
    </source>
</reference>
<dbReference type="AlphaFoldDB" id="A0ABD3TXH3"/>
<feature type="region of interest" description="Disordered" evidence="1">
    <location>
        <begin position="1"/>
        <end position="62"/>
    </location>
</feature>
<feature type="region of interest" description="Disordered" evidence="1">
    <location>
        <begin position="80"/>
        <end position="147"/>
    </location>
</feature>
<protein>
    <submittedName>
        <fullName evidence="2">Uncharacterized protein</fullName>
    </submittedName>
</protein>
<name>A0ABD3TXH3_SINWO</name>
<evidence type="ECO:0000313" key="3">
    <source>
        <dbReference type="Proteomes" id="UP001634394"/>
    </source>
</evidence>
<organism evidence="2 3">
    <name type="scientific">Sinanodonta woodiana</name>
    <name type="common">Chinese pond mussel</name>
    <name type="synonym">Anodonta woodiana</name>
    <dbReference type="NCBI Taxonomy" id="1069815"/>
    <lineage>
        <taxon>Eukaryota</taxon>
        <taxon>Metazoa</taxon>
        <taxon>Spiralia</taxon>
        <taxon>Lophotrochozoa</taxon>
        <taxon>Mollusca</taxon>
        <taxon>Bivalvia</taxon>
        <taxon>Autobranchia</taxon>
        <taxon>Heteroconchia</taxon>
        <taxon>Palaeoheterodonta</taxon>
        <taxon>Unionida</taxon>
        <taxon>Unionoidea</taxon>
        <taxon>Unionidae</taxon>
        <taxon>Unioninae</taxon>
        <taxon>Sinanodonta</taxon>
    </lineage>
</organism>
<gene>
    <name evidence="2" type="ORF">ACJMK2_019543</name>
</gene>
<keyword evidence="3" id="KW-1185">Reference proteome</keyword>
<feature type="compositionally biased region" description="Low complexity" evidence="1">
    <location>
        <begin position="8"/>
        <end position="22"/>
    </location>
</feature>
<evidence type="ECO:0000256" key="1">
    <source>
        <dbReference type="SAM" id="MobiDB-lite"/>
    </source>
</evidence>
<dbReference type="Proteomes" id="UP001634394">
    <property type="component" value="Unassembled WGS sequence"/>
</dbReference>
<accession>A0ABD3TXH3</accession>
<evidence type="ECO:0000313" key="2">
    <source>
        <dbReference type="EMBL" id="KAL3841391.1"/>
    </source>
</evidence>
<feature type="compositionally biased region" description="Low complexity" evidence="1">
    <location>
        <begin position="136"/>
        <end position="147"/>
    </location>
</feature>
<sequence length="147" mass="16123">MFESKIESSQSIPVVPVTSSSPADLAARREKVRRRTATPEELLYVSTDPPTLHPVPETVDEHHPEKEAIRVDGGLPLVNGNVEATLMPPPKSLPPRQNSGSGLHRVSSAPSPSLRRKEFTRPSPEPSPVLRRKNISTSLLTRSNSLR</sequence>
<comment type="caution">
    <text evidence="2">The sequence shown here is derived from an EMBL/GenBank/DDBJ whole genome shotgun (WGS) entry which is preliminary data.</text>
</comment>